<name>A0A8B8ERN3_CRAVI</name>
<feature type="signal peptide" evidence="6">
    <location>
        <begin position="1"/>
        <end position="23"/>
    </location>
</feature>
<dbReference type="AlphaFoldDB" id="A0A8B8ERN3"/>
<dbReference type="PANTHER" id="PTHR14905:SF7">
    <property type="entry name" value="VON WILLEBRAND FACTOR A DOMAIN-CONTAINING PROTEIN 7"/>
    <property type="match status" value="1"/>
</dbReference>
<dbReference type="RefSeq" id="XP_022342572.1">
    <property type="nucleotide sequence ID" value="XM_022486864.1"/>
</dbReference>
<evidence type="ECO:0000256" key="3">
    <source>
        <dbReference type="ARBA" id="ARBA00022729"/>
    </source>
</evidence>
<accession>A0A8B8ERN3</accession>
<evidence type="ECO:0000313" key="9">
    <source>
        <dbReference type="Proteomes" id="UP000694844"/>
    </source>
</evidence>
<gene>
    <name evidence="10" type="primary">LOC111136199</name>
</gene>
<evidence type="ECO:0000256" key="6">
    <source>
        <dbReference type="SAM" id="SignalP"/>
    </source>
</evidence>
<evidence type="ECO:0000256" key="1">
    <source>
        <dbReference type="ARBA" id="ARBA00004613"/>
    </source>
</evidence>
<reference evidence="10" key="1">
    <citation type="submission" date="2025-08" db="UniProtKB">
        <authorList>
            <consortium name="RefSeq"/>
        </authorList>
    </citation>
    <scope>IDENTIFICATION</scope>
    <source>
        <tissue evidence="10">Whole sample</tissue>
    </source>
</reference>
<feature type="chain" id="PRO_5034716683" evidence="6">
    <location>
        <begin position="24"/>
        <end position="1049"/>
    </location>
</feature>
<proteinExistence type="predicted"/>
<dbReference type="Pfam" id="PF25107">
    <property type="entry name" value="VWA7_N"/>
    <property type="match status" value="1"/>
</dbReference>
<comment type="subcellular location">
    <subcellularLocation>
        <location evidence="1">Secreted</location>
    </subcellularLocation>
</comment>
<dbReference type="KEGG" id="cvn:111136199"/>
<dbReference type="InterPro" id="IPR056861">
    <property type="entry name" value="HMCN1-like_VWA"/>
</dbReference>
<feature type="domain" description="VWA7 N-terminal" evidence="8">
    <location>
        <begin position="85"/>
        <end position="298"/>
    </location>
</feature>
<dbReference type="InterPro" id="IPR056862">
    <property type="entry name" value="VWA7_N"/>
</dbReference>
<keyword evidence="5" id="KW-0472">Membrane</keyword>
<feature type="domain" description="Hemicentin-1-like von Willebrand factor A" evidence="7">
    <location>
        <begin position="335"/>
        <end position="471"/>
    </location>
</feature>
<evidence type="ECO:0000259" key="8">
    <source>
        <dbReference type="Pfam" id="PF25107"/>
    </source>
</evidence>
<protein>
    <submittedName>
        <fullName evidence="10">von Willebrand factor A domain-containing protein 7-like</fullName>
    </submittedName>
</protein>
<organism evidence="9 10">
    <name type="scientific">Crassostrea virginica</name>
    <name type="common">Eastern oyster</name>
    <dbReference type="NCBI Taxonomy" id="6565"/>
    <lineage>
        <taxon>Eukaryota</taxon>
        <taxon>Metazoa</taxon>
        <taxon>Spiralia</taxon>
        <taxon>Lophotrochozoa</taxon>
        <taxon>Mollusca</taxon>
        <taxon>Bivalvia</taxon>
        <taxon>Autobranchia</taxon>
        <taxon>Pteriomorphia</taxon>
        <taxon>Ostreida</taxon>
        <taxon>Ostreoidea</taxon>
        <taxon>Ostreidae</taxon>
        <taxon>Crassostrea</taxon>
    </lineage>
</organism>
<evidence type="ECO:0000256" key="4">
    <source>
        <dbReference type="SAM" id="MobiDB-lite"/>
    </source>
</evidence>
<dbReference type="PANTHER" id="PTHR14905">
    <property type="entry name" value="NG37"/>
    <property type="match status" value="1"/>
</dbReference>
<dbReference type="Proteomes" id="UP000694844">
    <property type="component" value="Chromosome 5"/>
</dbReference>
<keyword evidence="5" id="KW-1133">Transmembrane helix</keyword>
<dbReference type="InterPro" id="IPR052577">
    <property type="entry name" value="VWA7"/>
</dbReference>
<evidence type="ECO:0000256" key="5">
    <source>
        <dbReference type="SAM" id="Phobius"/>
    </source>
</evidence>
<keyword evidence="5" id="KW-0812">Transmembrane</keyword>
<feature type="transmembrane region" description="Helical" evidence="5">
    <location>
        <begin position="984"/>
        <end position="1008"/>
    </location>
</feature>
<evidence type="ECO:0000256" key="2">
    <source>
        <dbReference type="ARBA" id="ARBA00022525"/>
    </source>
</evidence>
<sequence length="1049" mass="115513">MICKIATITLVFLAILNSHVVVSFLPSIESIRGRSDFTHASITEDGIYKAIAEVIILDTGTITDTYSSHSHRDKVDEYFKMVADKRTKAHFEKTIQYIIDKVNFAQRFHGKDASKTMSCEQIFTGNIFLHSLRARIIQVSKATIRDWGLVRDMVGDYLFTLQEFYSNTNWVEMFGHNPYTELGVREHLSLNISGPEEATCFSCNYSIAALLANSCANNLIQTGRLTSGYTSDQNMVKPYINFPANSGKCSHGGSDDLYSQMPASGGINKGTSNPELSPHYHLHRRAGQAAVHATRDFLVGKDTGLLYQIGLNKTLDLLGMDYRDPCYNCLAPSLSFVFVIDLTGPVYNVMQAKKYSVAMVNQALTSSAPFNYVLSAYSHTGTHQYVTTDGEDMKKQIETLKASGDSNSLEMALLAMTNASNLAEPGSCIFSYINTDSATTNDRQDADLLNDVIRTIENKNLHVMQILQWNTSDSLPGSGIYLNHTTSEPDITDFVQCIPNERLHMKSALKGNRRKRSIFSEIASNTSSSIFHTSHTNIGDVFGHVIQENMNIHRLGVDSFEMDAEDHTFSIDRCLSLFTVKLVGNGCSNICLLRPDGLNQTFTGNASKDVIDARTTILSIPHPLDGTWRLKNLDNSHCHVTISGSGCLDFTYKLMEDLAGLKFPITSSNPVSGKTYTISVSVKEIPQNLSSFTKLTEIYLKKPDGRVLKSLPVSDSSDAISRSVSAEVILSEPFYIGIRGTMSSETVSREDRTLITPIGGQVEFVPPFETLVYHHATAVKVRVTNAGSTKQAFDITAADTAGFVNDATKHVALEGNQTEFVQFHLTAVPPQTYTKLTITLKTERANSKIEQNFMVSTPPTVRVTNRSENCKAVNMNSDRCSRQEWVADLTVVFTASMSRLYHTPTSKDVTSIFHRDETDNKIFTALIKGNCCAYKTTVHAVDAVGNTISFILDFSGENIFEGNKSSRKSERSSKPKNDDSDSKLSLIAIVLSCVAAAVAAVAASVALIKRFQSPKNQVDSKTSDPVTGELTNCNGHTDTNTKRVFTGMS</sequence>
<evidence type="ECO:0000313" key="10">
    <source>
        <dbReference type="RefSeq" id="XP_022342572.1"/>
    </source>
</evidence>
<keyword evidence="9" id="KW-1185">Reference proteome</keyword>
<dbReference type="Pfam" id="PF25106">
    <property type="entry name" value="VWA_4"/>
    <property type="match status" value="1"/>
</dbReference>
<dbReference type="OrthoDB" id="6101840at2759"/>
<keyword evidence="2" id="KW-0964">Secreted</keyword>
<feature type="region of interest" description="Disordered" evidence="4">
    <location>
        <begin position="1016"/>
        <end position="1035"/>
    </location>
</feature>
<dbReference type="GeneID" id="111136199"/>
<evidence type="ECO:0000259" key="7">
    <source>
        <dbReference type="Pfam" id="PF25106"/>
    </source>
</evidence>
<keyword evidence="3 6" id="KW-0732">Signal</keyword>